<protein>
    <submittedName>
        <fullName evidence="2">Uncharacterized protein</fullName>
    </submittedName>
</protein>
<keyword evidence="3" id="KW-1185">Reference proteome</keyword>
<accession>A0AAV7IGD0</accession>
<feature type="region of interest" description="Disordered" evidence="1">
    <location>
        <begin position="48"/>
        <end position="76"/>
    </location>
</feature>
<evidence type="ECO:0000313" key="2">
    <source>
        <dbReference type="EMBL" id="KAH0550107.1"/>
    </source>
</evidence>
<sequence>MYRLVFTERTGKTGFKKADSLPWVEGEDTTTKRGKNKGTYTAKTFNALPGSYSRTTKNQRTLTTPPGYKNNNDDTKKSTLRIIGQQKGDKSSVNLAVVKIVPDDICLPAITPNYVNWSPDPGLRIPRPLIRITRSKCVHI</sequence>
<feature type="compositionally biased region" description="Polar residues" evidence="1">
    <location>
        <begin position="52"/>
        <end position="64"/>
    </location>
</feature>
<gene>
    <name evidence="2" type="ORF">KQX54_017433</name>
</gene>
<comment type="caution">
    <text evidence="2">The sequence shown here is derived from an EMBL/GenBank/DDBJ whole genome shotgun (WGS) entry which is preliminary data.</text>
</comment>
<reference evidence="2 3" key="1">
    <citation type="journal article" date="2021" name="J. Hered.">
        <title>A chromosome-level genome assembly of the parasitoid wasp, Cotesia glomerata (Hymenoptera: Braconidae).</title>
        <authorList>
            <person name="Pinto B.J."/>
            <person name="Weis J.J."/>
            <person name="Gamble T."/>
            <person name="Ode P.J."/>
            <person name="Paul R."/>
            <person name="Zaspel J.M."/>
        </authorList>
    </citation>
    <scope>NUCLEOTIDE SEQUENCE [LARGE SCALE GENOMIC DNA]</scope>
    <source>
        <strain evidence="2">CgM1</strain>
    </source>
</reference>
<dbReference type="Proteomes" id="UP000826195">
    <property type="component" value="Unassembled WGS sequence"/>
</dbReference>
<dbReference type="AlphaFoldDB" id="A0AAV7IGD0"/>
<dbReference type="EMBL" id="JAHXZJ010001864">
    <property type="protein sequence ID" value="KAH0550107.1"/>
    <property type="molecule type" value="Genomic_DNA"/>
</dbReference>
<evidence type="ECO:0000313" key="3">
    <source>
        <dbReference type="Proteomes" id="UP000826195"/>
    </source>
</evidence>
<name>A0AAV7IGD0_COTGL</name>
<proteinExistence type="predicted"/>
<evidence type="ECO:0000256" key="1">
    <source>
        <dbReference type="SAM" id="MobiDB-lite"/>
    </source>
</evidence>
<organism evidence="2 3">
    <name type="scientific">Cotesia glomerata</name>
    <name type="common">Lepidopteran parasitic wasp</name>
    <name type="synonym">Apanteles glomeratus</name>
    <dbReference type="NCBI Taxonomy" id="32391"/>
    <lineage>
        <taxon>Eukaryota</taxon>
        <taxon>Metazoa</taxon>
        <taxon>Ecdysozoa</taxon>
        <taxon>Arthropoda</taxon>
        <taxon>Hexapoda</taxon>
        <taxon>Insecta</taxon>
        <taxon>Pterygota</taxon>
        <taxon>Neoptera</taxon>
        <taxon>Endopterygota</taxon>
        <taxon>Hymenoptera</taxon>
        <taxon>Apocrita</taxon>
        <taxon>Ichneumonoidea</taxon>
        <taxon>Braconidae</taxon>
        <taxon>Microgastrinae</taxon>
        <taxon>Cotesia</taxon>
    </lineage>
</organism>